<dbReference type="Gene3D" id="3.40.190.10">
    <property type="entry name" value="Periplasmic binding protein-like II"/>
    <property type="match status" value="2"/>
</dbReference>
<dbReference type="Proteomes" id="UP000255167">
    <property type="component" value="Unassembled WGS sequence"/>
</dbReference>
<evidence type="ECO:0000256" key="2">
    <source>
        <dbReference type="ARBA" id="ARBA00023015"/>
    </source>
</evidence>
<dbReference type="Pfam" id="PF03466">
    <property type="entry name" value="LysR_substrate"/>
    <property type="match status" value="1"/>
</dbReference>
<keyword evidence="3" id="KW-0238">DNA-binding</keyword>
<protein>
    <submittedName>
        <fullName evidence="6">LysR family transcriptional regulator YnfL</fullName>
    </submittedName>
</protein>
<dbReference type="InterPro" id="IPR000847">
    <property type="entry name" value="LysR_HTH_N"/>
</dbReference>
<accession>A0A378F5B4</accession>
<dbReference type="GO" id="GO:0032993">
    <property type="term" value="C:protein-DNA complex"/>
    <property type="evidence" value="ECO:0007669"/>
    <property type="project" value="TreeGrafter"/>
</dbReference>
<keyword evidence="4" id="KW-0804">Transcription</keyword>
<dbReference type="InterPro" id="IPR005119">
    <property type="entry name" value="LysR_subst-bd"/>
</dbReference>
<proteinExistence type="inferred from homology"/>
<evidence type="ECO:0000259" key="5">
    <source>
        <dbReference type="PROSITE" id="PS50931"/>
    </source>
</evidence>
<dbReference type="AlphaFoldDB" id="A0A378F5B4"/>
<gene>
    <name evidence="6" type="primary">hcaR_1</name>
    <name evidence="6" type="ORF">NCTC9617_00669</name>
</gene>
<dbReference type="GO" id="GO:0003677">
    <property type="term" value="F:DNA binding"/>
    <property type="evidence" value="ECO:0007669"/>
    <property type="project" value="UniProtKB-KW"/>
</dbReference>
<name>A0A378F5B4_KLEPN</name>
<dbReference type="PANTHER" id="PTHR30346">
    <property type="entry name" value="TRANSCRIPTIONAL DUAL REGULATOR HCAR-RELATED"/>
    <property type="match status" value="1"/>
</dbReference>
<reference evidence="6 7" key="1">
    <citation type="submission" date="2018-06" db="EMBL/GenBank/DDBJ databases">
        <authorList>
            <consortium name="Pathogen Informatics"/>
            <person name="Doyle S."/>
        </authorList>
    </citation>
    <scope>NUCLEOTIDE SEQUENCE [LARGE SCALE GENOMIC DNA]</scope>
    <source>
        <strain evidence="6 7">NCTC9617</strain>
    </source>
</reference>
<dbReference type="InterPro" id="IPR036390">
    <property type="entry name" value="WH_DNA-bd_sf"/>
</dbReference>
<keyword evidence="2" id="KW-0805">Transcription regulation</keyword>
<evidence type="ECO:0000256" key="1">
    <source>
        <dbReference type="ARBA" id="ARBA00009437"/>
    </source>
</evidence>
<dbReference type="InterPro" id="IPR036388">
    <property type="entry name" value="WH-like_DNA-bd_sf"/>
</dbReference>
<evidence type="ECO:0000256" key="3">
    <source>
        <dbReference type="ARBA" id="ARBA00023125"/>
    </source>
</evidence>
<dbReference type="PANTHER" id="PTHR30346:SF17">
    <property type="entry name" value="LYSR FAMILY TRANSCRIPTIONAL REGULATOR"/>
    <property type="match status" value="1"/>
</dbReference>
<comment type="similarity">
    <text evidence="1">Belongs to the LysR transcriptional regulatory family.</text>
</comment>
<dbReference type="GO" id="GO:0003700">
    <property type="term" value="F:DNA-binding transcription factor activity"/>
    <property type="evidence" value="ECO:0007669"/>
    <property type="project" value="InterPro"/>
</dbReference>
<dbReference type="SUPFAM" id="SSF46785">
    <property type="entry name" value="Winged helix' DNA-binding domain"/>
    <property type="match status" value="1"/>
</dbReference>
<feature type="domain" description="HTH lysR-type" evidence="5">
    <location>
        <begin position="32"/>
        <end position="89"/>
    </location>
</feature>
<dbReference type="PRINTS" id="PR00039">
    <property type="entry name" value="HTHLYSR"/>
</dbReference>
<evidence type="ECO:0000256" key="4">
    <source>
        <dbReference type="ARBA" id="ARBA00023163"/>
    </source>
</evidence>
<evidence type="ECO:0000313" key="7">
    <source>
        <dbReference type="Proteomes" id="UP000255167"/>
    </source>
</evidence>
<dbReference type="CDD" id="cd08414">
    <property type="entry name" value="PBP2_LTTR_aromatics_like"/>
    <property type="match status" value="1"/>
</dbReference>
<evidence type="ECO:0000313" key="6">
    <source>
        <dbReference type="EMBL" id="STW39148.1"/>
    </source>
</evidence>
<dbReference type="FunFam" id="1.10.10.10:FF:000001">
    <property type="entry name" value="LysR family transcriptional regulator"/>
    <property type="match status" value="1"/>
</dbReference>
<dbReference type="EMBL" id="UGNC01000004">
    <property type="protein sequence ID" value="STW39148.1"/>
    <property type="molecule type" value="Genomic_DNA"/>
</dbReference>
<organism evidence="6 7">
    <name type="scientific">Klebsiella pneumoniae</name>
    <dbReference type="NCBI Taxonomy" id="573"/>
    <lineage>
        <taxon>Bacteria</taxon>
        <taxon>Pseudomonadati</taxon>
        <taxon>Pseudomonadota</taxon>
        <taxon>Gammaproteobacteria</taxon>
        <taxon>Enterobacterales</taxon>
        <taxon>Enterobacteriaceae</taxon>
        <taxon>Klebsiella/Raoultella group</taxon>
        <taxon>Klebsiella</taxon>
        <taxon>Klebsiella pneumoniae complex</taxon>
    </lineage>
</organism>
<sequence length="329" mass="36828">MTIQLTFLGYENVNILSNILIISNKTFLNMNIELRHLRYFVAVAEELHFGRAAARLNISQPPLSQQIQILEQQTGARLFARTNRSVSLTAAGKQFLADSRQILAQVDEAAARAARLHHGETGELRIGFTSSAPFIKAVSDTLSMFRQRLPDVHILTRETNTREQIVPLSEGALDLGLLRNTQLPDTLAWERVLREPLLAMVPANHPLARQPSVSLAALAREPFVFFDPHVGTGLYDDILGLLRRYGHTPKIAQEVGEAMTIIGLVAAGLGVSILPASFQRVQLSEMRWLPIDEQDAVSEMWLVWSKHHEQGALAKRFREALLSWKSEHN</sequence>
<dbReference type="Pfam" id="PF00126">
    <property type="entry name" value="HTH_1"/>
    <property type="match status" value="1"/>
</dbReference>
<dbReference type="SUPFAM" id="SSF53850">
    <property type="entry name" value="Periplasmic binding protein-like II"/>
    <property type="match status" value="1"/>
</dbReference>
<dbReference type="PROSITE" id="PS50931">
    <property type="entry name" value="HTH_LYSR"/>
    <property type="match status" value="1"/>
</dbReference>
<dbReference type="Gene3D" id="1.10.10.10">
    <property type="entry name" value="Winged helix-like DNA-binding domain superfamily/Winged helix DNA-binding domain"/>
    <property type="match status" value="1"/>
</dbReference>